<accession>A0A077Z752</accession>
<dbReference type="PANTHER" id="PTHR12111">
    <property type="entry name" value="SPLICING FACTOR YJU2"/>
    <property type="match status" value="1"/>
</dbReference>
<keyword evidence="3" id="KW-1185">Reference proteome</keyword>
<dbReference type="EMBL" id="HG805967">
    <property type="protein sequence ID" value="CDW55619.1"/>
    <property type="molecule type" value="Genomic_DNA"/>
</dbReference>
<evidence type="ECO:0000313" key="3">
    <source>
        <dbReference type="Proteomes" id="UP000030665"/>
    </source>
</evidence>
<dbReference type="InterPro" id="IPR007590">
    <property type="entry name" value="Saf4/Yju2"/>
</dbReference>
<dbReference type="OrthoDB" id="360327at2759"/>
<protein>
    <submittedName>
        <fullName evidence="2">DUF572 domain containing protein</fullName>
    </submittedName>
</protein>
<proteinExistence type="inferred from homology"/>
<reference evidence="2" key="2">
    <citation type="submission" date="2014-03" db="EMBL/GenBank/DDBJ databases">
        <title>The whipworm genome and dual-species transcriptomics of an intimate host-pathogen interaction.</title>
        <authorList>
            <person name="Foth B.J."/>
            <person name="Tsai I.J."/>
            <person name="Reid A.J."/>
            <person name="Bancroft A.J."/>
            <person name="Nichol S."/>
            <person name="Tracey A."/>
            <person name="Holroyd N."/>
            <person name="Cotton J.A."/>
            <person name="Stanley E.J."/>
            <person name="Zarowiecki M."/>
            <person name="Liu J.Z."/>
            <person name="Huckvale T."/>
            <person name="Cooper P.J."/>
            <person name="Grencis R.K."/>
            <person name="Berriman M."/>
        </authorList>
    </citation>
    <scope>NUCLEOTIDE SEQUENCE [LARGE SCALE GENOMIC DNA]</scope>
</reference>
<dbReference type="PANTHER" id="PTHR12111:SF2">
    <property type="entry name" value="SPLICING FACTOR YJU2B-RELATED"/>
    <property type="match status" value="1"/>
</dbReference>
<dbReference type="GO" id="GO:0005684">
    <property type="term" value="C:U2-type spliceosomal complex"/>
    <property type="evidence" value="ECO:0007669"/>
    <property type="project" value="TreeGrafter"/>
</dbReference>
<feature type="non-terminal residue" evidence="2">
    <location>
        <position position="1"/>
    </location>
</feature>
<dbReference type="GO" id="GO:0071014">
    <property type="term" value="C:post-mRNA release spliceosomal complex"/>
    <property type="evidence" value="ECO:0007669"/>
    <property type="project" value="TreeGrafter"/>
</dbReference>
<dbReference type="GO" id="GO:0000398">
    <property type="term" value="P:mRNA splicing, via spliceosome"/>
    <property type="evidence" value="ECO:0007669"/>
    <property type="project" value="InterPro"/>
</dbReference>
<gene>
    <name evidence="2" type="ORF">TTRE_0000389201</name>
</gene>
<dbReference type="Proteomes" id="UP000030665">
    <property type="component" value="Unassembled WGS sequence"/>
</dbReference>
<dbReference type="AlphaFoldDB" id="A0A077Z752"/>
<evidence type="ECO:0000313" key="2">
    <source>
        <dbReference type="EMBL" id="CDW55619.1"/>
    </source>
</evidence>
<reference evidence="2" key="1">
    <citation type="submission" date="2014-01" db="EMBL/GenBank/DDBJ databases">
        <authorList>
            <person name="Aslett M."/>
        </authorList>
    </citation>
    <scope>NUCLEOTIDE SEQUENCE</scope>
</reference>
<dbReference type="Pfam" id="PF04502">
    <property type="entry name" value="Saf4_Yju2"/>
    <property type="match status" value="1"/>
</dbReference>
<sequence>GERKGTNKYYPPDYDPRKGGLNKWQGTHALRERARKLHLGILIIRFEMPFNVWCEGCNNHIGMGVRYNAEKKKVGNYYSTPIYQFRMKCHLCDNHFEIKTDPKNFDYELVSGLRRQERRWNMAENEQVCSVERTTSNKLSADAMYKLEHGELDQAKLKSAAPELERLKQFKEKWKDDFALNQELRRAFRVKKKEIKAQKEADDALRKKFSLDIPLTVESETDRKLASMIAQYRTSESG</sequence>
<name>A0A077Z752_TRITR</name>
<organism evidence="2 3">
    <name type="scientific">Trichuris trichiura</name>
    <name type="common">Whipworm</name>
    <name type="synonym">Trichocephalus trichiurus</name>
    <dbReference type="NCBI Taxonomy" id="36087"/>
    <lineage>
        <taxon>Eukaryota</taxon>
        <taxon>Metazoa</taxon>
        <taxon>Ecdysozoa</taxon>
        <taxon>Nematoda</taxon>
        <taxon>Enoplea</taxon>
        <taxon>Dorylaimia</taxon>
        <taxon>Trichinellida</taxon>
        <taxon>Trichuridae</taxon>
        <taxon>Trichuris</taxon>
    </lineage>
</organism>
<comment type="similarity">
    <text evidence="1">Belongs to the CWC16 family.</text>
</comment>
<evidence type="ECO:0000256" key="1">
    <source>
        <dbReference type="ARBA" id="ARBA00005595"/>
    </source>
</evidence>
<dbReference type="STRING" id="36087.A0A077Z752"/>